<organism evidence="3">
    <name type="scientific">Schistocephalus solidus</name>
    <name type="common">Tapeworm</name>
    <dbReference type="NCBI Taxonomy" id="70667"/>
    <lineage>
        <taxon>Eukaryota</taxon>
        <taxon>Metazoa</taxon>
        <taxon>Spiralia</taxon>
        <taxon>Lophotrochozoa</taxon>
        <taxon>Platyhelminthes</taxon>
        <taxon>Cestoda</taxon>
        <taxon>Eucestoda</taxon>
        <taxon>Diphyllobothriidea</taxon>
        <taxon>Diphyllobothriidae</taxon>
        <taxon>Schistocephalus</taxon>
    </lineage>
</organism>
<reference evidence="1 2" key="2">
    <citation type="submission" date="2018-11" db="EMBL/GenBank/DDBJ databases">
        <authorList>
            <consortium name="Pathogen Informatics"/>
        </authorList>
    </citation>
    <scope>NUCLEOTIDE SEQUENCE [LARGE SCALE GENOMIC DNA]</scope>
    <source>
        <strain evidence="1 2">NST_G2</strain>
    </source>
</reference>
<evidence type="ECO:0000313" key="1">
    <source>
        <dbReference type="EMBL" id="VDM04225.1"/>
    </source>
</evidence>
<gene>
    <name evidence="1" type="ORF">SSLN_LOCUS17839</name>
</gene>
<dbReference type="WBParaSite" id="SSLN_0001851301-mRNA-1">
    <property type="protein sequence ID" value="SSLN_0001851301-mRNA-1"/>
    <property type="gene ID" value="SSLN_0001851301"/>
</dbReference>
<evidence type="ECO:0000313" key="2">
    <source>
        <dbReference type="Proteomes" id="UP000275846"/>
    </source>
</evidence>
<dbReference type="AlphaFoldDB" id="A0A183TMZ0"/>
<protein>
    <submittedName>
        <fullName evidence="3">MULE domain-containing protein</fullName>
    </submittedName>
</protein>
<sequence length="345" mass="38951">MRFEEGLPREAAQDQEKMRSCEFMRENGTKLLQQRVTELARELKATRDTALEKKFLKLLNPISSRNDILVHNLSSKELTKEPVDVLRHEASFNTADVKYINVITAVGSVIKQTEATEETKNLLRQQVSSLLMAHKPTNGESPRHGHGPILWPSQGTQGGRSSPTHRIVQRHSNLRTGEGNTNGFCKVLNPHGLDMTPPHAARQLSRSCVHGQTTFVLTGFPSAYDIPALPYTLLCPLRLLTCTVSRPRYTFCLQPALCVGYITLATRLNEQGFIIAYTVTFLAEKNAPKPSNYSWLQWRKTLEDYLELIPMLSLTCTLDVNSKLKLIRTHLGELAQRYLDAFKLQ</sequence>
<name>A0A183TMZ0_SCHSO</name>
<accession>A0A183TMZ0</accession>
<proteinExistence type="predicted"/>
<reference evidence="3" key="1">
    <citation type="submission" date="2016-06" db="UniProtKB">
        <authorList>
            <consortium name="WormBaseParasite"/>
        </authorList>
    </citation>
    <scope>IDENTIFICATION</scope>
</reference>
<dbReference type="EMBL" id="UYSU01043189">
    <property type="protein sequence ID" value="VDM04225.1"/>
    <property type="molecule type" value="Genomic_DNA"/>
</dbReference>
<keyword evidence="2" id="KW-1185">Reference proteome</keyword>
<evidence type="ECO:0000313" key="3">
    <source>
        <dbReference type="WBParaSite" id="SSLN_0001851301-mRNA-1"/>
    </source>
</evidence>
<dbReference type="Proteomes" id="UP000275846">
    <property type="component" value="Unassembled WGS sequence"/>
</dbReference>